<evidence type="ECO:0000313" key="5">
    <source>
        <dbReference type="EMBL" id="CAE0468573.1"/>
    </source>
</evidence>
<dbReference type="Pfam" id="PF08030">
    <property type="entry name" value="NAD_binding_6"/>
    <property type="match status" value="1"/>
</dbReference>
<dbReference type="EMBL" id="HBIO01017472">
    <property type="protein sequence ID" value="CAE0468573.1"/>
    <property type="molecule type" value="Transcribed_RNA"/>
</dbReference>
<keyword evidence="1" id="KW-0560">Oxidoreductase</keyword>
<dbReference type="InterPro" id="IPR013121">
    <property type="entry name" value="Fe_red_NAD-bd_6"/>
</dbReference>
<feature type="compositionally biased region" description="Basic and acidic residues" evidence="2">
    <location>
        <begin position="101"/>
        <end position="110"/>
    </location>
</feature>
<feature type="domain" description="FAD-binding FR-type" evidence="4">
    <location>
        <begin position="42"/>
        <end position="165"/>
    </location>
</feature>
<dbReference type="PANTHER" id="PTHR47354">
    <property type="entry name" value="NADH OXIDOREDUCTASE HCR"/>
    <property type="match status" value="1"/>
</dbReference>
<organism evidence="5">
    <name type="scientific">Chaetoceros debilis</name>
    <dbReference type="NCBI Taxonomy" id="122233"/>
    <lineage>
        <taxon>Eukaryota</taxon>
        <taxon>Sar</taxon>
        <taxon>Stramenopiles</taxon>
        <taxon>Ochrophyta</taxon>
        <taxon>Bacillariophyta</taxon>
        <taxon>Coscinodiscophyceae</taxon>
        <taxon>Chaetocerotophycidae</taxon>
        <taxon>Chaetocerotales</taxon>
        <taxon>Chaetocerotaceae</taxon>
        <taxon>Chaetoceros</taxon>
    </lineage>
</organism>
<dbReference type="PANTHER" id="PTHR47354:SF5">
    <property type="entry name" value="PROTEIN RFBI"/>
    <property type="match status" value="1"/>
</dbReference>
<evidence type="ECO:0000259" key="4">
    <source>
        <dbReference type="PROSITE" id="PS51384"/>
    </source>
</evidence>
<gene>
    <name evidence="5" type="ORF">CDEB00056_LOCUS13426</name>
</gene>
<dbReference type="SUPFAM" id="SSF52343">
    <property type="entry name" value="Ferredoxin reductase-like, C-terminal NADP-linked domain"/>
    <property type="match status" value="1"/>
</dbReference>
<dbReference type="AlphaFoldDB" id="A0A7S3Q842"/>
<accession>A0A7S3Q842</accession>
<keyword evidence="3" id="KW-0732">Signal</keyword>
<sequence length="330" mass="35928">MRIVSLLSTLSCATAFSVAPSCSRTTQTSSTRIFAEGGPPQYDKIDAVLREAEVVGEGCVMLHMDVKDKDTVTIDYEPGHVVALEIEEVESPSDDDDDDSDSSKNSEDAKNNSGWMRGPYTVSRATADSLDILIKVVGDKSERFSNASPGTPLKFGGKFKVPILEGIQTEEVKNVVLLSTGVGVGPCIGAIEKALSEEYESNNFPPIKLIASYRKESEVAYTDHLNKLQDEHPKSFSWNSVVTSVDGRLSSSTENLEKFLNASSSETHYHLIGNGQMVSEFKEGLAKAGVSDERVTVESYFNHKAAIDNERVDRIAAHFAAKKVEQPELA</sequence>
<dbReference type="PROSITE" id="PS51384">
    <property type="entry name" value="FAD_FR"/>
    <property type="match status" value="1"/>
</dbReference>
<feature type="signal peptide" evidence="3">
    <location>
        <begin position="1"/>
        <end position="15"/>
    </location>
</feature>
<dbReference type="Gene3D" id="3.40.50.80">
    <property type="entry name" value="Nucleotide-binding domain of ferredoxin-NADP reductase (FNR) module"/>
    <property type="match status" value="1"/>
</dbReference>
<name>A0A7S3Q842_9STRA</name>
<protein>
    <recommendedName>
        <fullName evidence="4">FAD-binding FR-type domain-containing protein</fullName>
    </recommendedName>
</protein>
<feature type="chain" id="PRO_5030889961" description="FAD-binding FR-type domain-containing protein" evidence="3">
    <location>
        <begin position="16"/>
        <end position="330"/>
    </location>
</feature>
<reference evidence="5" key="1">
    <citation type="submission" date="2021-01" db="EMBL/GenBank/DDBJ databases">
        <authorList>
            <person name="Corre E."/>
            <person name="Pelletier E."/>
            <person name="Niang G."/>
            <person name="Scheremetjew M."/>
            <person name="Finn R."/>
            <person name="Kale V."/>
            <person name="Holt S."/>
            <person name="Cochrane G."/>
            <person name="Meng A."/>
            <person name="Brown T."/>
            <person name="Cohen L."/>
        </authorList>
    </citation>
    <scope>NUCLEOTIDE SEQUENCE</scope>
    <source>
        <strain evidence="5">MM31A-1</strain>
    </source>
</reference>
<dbReference type="InterPro" id="IPR050415">
    <property type="entry name" value="MRET"/>
</dbReference>
<dbReference type="InterPro" id="IPR017927">
    <property type="entry name" value="FAD-bd_FR_type"/>
</dbReference>
<feature type="region of interest" description="Disordered" evidence="2">
    <location>
        <begin position="86"/>
        <end position="120"/>
    </location>
</feature>
<dbReference type="GO" id="GO:0016491">
    <property type="term" value="F:oxidoreductase activity"/>
    <property type="evidence" value="ECO:0007669"/>
    <property type="project" value="UniProtKB-KW"/>
</dbReference>
<dbReference type="InterPro" id="IPR039261">
    <property type="entry name" value="FNR_nucleotide-bd"/>
</dbReference>
<proteinExistence type="predicted"/>
<evidence type="ECO:0000256" key="3">
    <source>
        <dbReference type="SAM" id="SignalP"/>
    </source>
</evidence>
<feature type="compositionally biased region" description="Acidic residues" evidence="2">
    <location>
        <begin position="86"/>
        <end position="100"/>
    </location>
</feature>
<evidence type="ECO:0000256" key="1">
    <source>
        <dbReference type="ARBA" id="ARBA00023002"/>
    </source>
</evidence>
<evidence type="ECO:0000256" key="2">
    <source>
        <dbReference type="SAM" id="MobiDB-lite"/>
    </source>
</evidence>